<feature type="compositionally biased region" description="Basic and acidic residues" evidence="1">
    <location>
        <begin position="234"/>
        <end position="243"/>
    </location>
</feature>
<proteinExistence type="predicted"/>
<dbReference type="Pfam" id="PF14111">
    <property type="entry name" value="DUF4283"/>
    <property type="match status" value="1"/>
</dbReference>
<gene>
    <name evidence="3" type="ORF">H5410_036052</name>
</gene>
<dbReference type="OrthoDB" id="1751111at2759"/>
<dbReference type="PANTHER" id="PTHR33233:SF17">
    <property type="entry name" value="DUF4283 DOMAIN-CONTAINING PROTEIN"/>
    <property type="match status" value="1"/>
</dbReference>
<dbReference type="InterPro" id="IPR025558">
    <property type="entry name" value="DUF4283"/>
</dbReference>
<evidence type="ECO:0000313" key="3">
    <source>
        <dbReference type="EMBL" id="KAG5594820.1"/>
    </source>
</evidence>
<dbReference type="EMBL" id="JACXVP010000007">
    <property type="protein sequence ID" value="KAG5594820.1"/>
    <property type="molecule type" value="Genomic_DNA"/>
</dbReference>
<dbReference type="AlphaFoldDB" id="A0A9J5Y6F6"/>
<dbReference type="Proteomes" id="UP000824120">
    <property type="component" value="Chromosome 7"/>
</dbReference>
<keyword evidence="4" id="KW-1185">Reference proteome</keyword>
<evidence type="ECO:0000256" key="1">
    <source>
        <dbReference type="SAM" id="MobiDB-lite"/>
    </source>
</evidence>
<feature type="compositionally biased region" description="Basic residues" evidence="1">
    <location>
        <begin position="244"/>
        <end position="254"/>
    </location>
</feature>
<feature type="region of interest" description="Disordered" evidence="1">
    <location>
        <begin position="234"/>
        <end position="271"/>
    </location>
</feature>
<accession>A0A9J5Y6F6</accession>
<evidence type="ECO:0000259" key="2">
    <source>
        <dbReference type="Pfam" id="PF14111"/>
    </source>
</evidence>
<sequence length="358" mass="41004">MSALSVLARLQEIKFGSFIPDRNQSIVENKGEDSDSASSIQLEPCGGALNGTQMAVWRLQFSESSTSARSTLGEKTDYEDNRNVKQVKTLCYIPPSSTDGRIYVTIEQDDLKEQEIYWKSALTRYVTGDTPYLKTMENFIINAWKFVKKPQLLLHEEGYYIFRFETVEDCERVMQAGPYTFFNKPFVLQNWSIDFKFNPDCVTTIPLWIMLPGLPCMKFGHKAEACWNAEMDVHEEPKSQEVKNKRRRRSRKAKQPQYDWKAKGVVQQDKPPTNRVVVDKRRTDAPANITNSTQSIKFLQTEAQVKVVNSYAALQEEEVTQTGDPGVLLSLNNYLYLEHTRAKPSLGTERKEALSAKE</sequence>
<organism evidence="3 4">
    <name type="scientific">Solanum commersonii</name>
    <name type="common">Commerson's wild potato</name>
    <name type="synonym">Commerson's nightshade</name>
    <dbReference type="NCBI Taxonomy" id="4109"/>
    <lineage>
        <taxon>Eukaryota</taxon>
        <taxon>Viridiplantae</taxon>
        <taxon>Streptophyta</taxon>
        <taxon>Embryophyta</taxon>
        <taxon>Tracheophyta</taxon>
        <taxon>Spermatophyta</taxon>
        <taxon>Magnoliopsida</taxon>
        <taxon>eudicotyledons</taxon>
        <taxon>Gunneridae</taxon>
        <taxon>Pentapetalae</taxon>
        <taxon>asterids</taxon>
        <taxon>lamiids</taxon>
        <taxon>Solanales</taxon>
        <taxon>Solanaceae</taxon>
        <taxon>Solanoideae</taxon>
        <taxon>Solaneae</taxon>
        <taxon>Solanum</taxon>
    </lineage>
</organism>
<reference evidence="3 4" key="1">
    <citation type="submission" date="2020-09" db="EMBL/GenBank/DDBJ databases">
        <title>De no assembly of potato wild relative species, Solanum commersonii.</title>
        <authorList>
            <person name="Cho K."/>
        </authorList>
    </citation>
    <scope>NUCLEOTIDE SEQUENCE [LARGE SCALE GENOMIC DNA]</scope>
    <source>
        <strain evidence="3">LZ3.2</strain>
        <tissue evidence="3">Leaf</tissue>
    </source>
</reference>
<comment type="caution">
    <text evidence="3">The sequence shown here is derived from an EMBL/GenBank/DDBJ whole genome shotgun (WGS) entry which is preliminary data.</text>
</comment>
<evidence type="ECO:0000313" key="4">
    <source>
        <dbReference type="Proteomes" id="UP000824120"/>
    </source>
</evidence>
<dbReference type="PANTHER" id="PTHR33233">
    <property type="entry name" value="ENDONUCLEASE/EXONUCLEASE/PHOSPHATASE"/>
    <property type="match status" value="1"/>
</dbReference>
<name>A0A9J5Y6F6_SOLCO</name>
<protein>
    <recommendedName>
        <fullName evidence="2">DUF4283 domain-containing protein</fullName>
    </recommendedName>
</protein>
<feature type="domain" description="DUF4283" evidence="2">
    <location>
        <begin position="118"/>
        <end position="199"/>
    </location>
</feature>